<dbReference type="Proteomes" id="UP000179807">
    <property type="component" value="Unassembled WGS sequence"/>
</dbReference>
<keyword evidence="4" id="KW-0804">Transcription</keyword>
<feature type="domain" description="HTH myb-type" evidence="7">
    <location>
        <begin position="152"/>
        <end position="207"/>
    </location>
</feature>
<dbReference type="OrthoDB" id="2143914at2759"/>
<reference evidence="8" key="1">
    <citation type="submission" date="2016-10" db="EMBL/GenBank/DDBJ databases">
        <authorList>
            <person name="Benchimol M."/>
            <person name="Almeida L.G."/>
            <person name="Vasconcelos A.T."/>
            <person name="Perreira-Neves A."/>
            <person name="Rosa I.A."/>
            <person name="Tasca T."/>
            <person name="Bogo M.R."/>
            <person name="de Souza W."/>
        </authorList>
    </citation>
    <scope>NUCLEOTIDE SEQUENCE [LARGE SCALE GENOMIC DNA]</scope>
    <source>
        <strain evidence="8">K</strain>
    </source>
</reference>
<dbReference type="EMBL" id="MLAK01000563">
    <property type="protein sequence ID" value="OHT12435.1"/>
    <property type="molecule type" value="Genomic_DNA"/>
</dbReference>
<evidence type="ECO:0000256" key="5">
    <source>
        <dbReference type="ARBA" id="ARBA00023242"/>
    </source>
</evidence>
<dbReference type="InterPro" id="IPR017930">
    <property type="entry name" value="Myb_dom"/>
</dbReference>
<feature type="domain" description="Myb-like" evidence="6">
    <location>
        <begin position="152"/>
        <end position="203"/>
    </location>
</feature>
<keyword evidence="3" id="KW-0238">DNA-binding</keyword>
<dbReference type="InterPro" id="IPR051575">
    <property type="entry name" value="Myb-like_DNA-bd"/>
</dbReference>
<dbReference type="Gene3D" id="1.10.10.60">
    <property type="entry name" value="Homeodomain-like"/>
    <property type="match status" value="1"/>
</dbReference>
<dbReference type="CDD" id="cd00167">
    <property type="entry name" value="SANT"/>
    <property type="match status" value="1"/>
</dbReference>
<dbReference type="GeneID" id="94834442"/>
<keyword evidence="1" id="KW-0677">Repeat</keyword>
<comment type="caution">
    <text evidence="8">The sequence shown here is derived from an EMBL/GenBank/DDBJ whole genome shotgun (WGS) entry which is preliminary data.</text>
</comment>
<keyword evidence="9" id="KW-1185">Reference proteome</keyword>
<evidence type="ECO:0000256" key="4">
    <source>
        <dbReference type="ARBA" id="ARBA00023163"/>
    </source>
</evidence>
<dbReference type="FunFam" id="1.10.10.60:FF:000010">
    <property type="entry name" value="Transcriptional activator Myb isoform A"/>
    <property type="match status" value="1"/>
</dbReference>
<dbReference type="InterPro" id="IPR001005">
    <property type="entry name" value="SANT/Myb"/>
</dbReference>
<dbReference type="AlphaFoldDB" id="A0A1J4KMI3"/>
<dbReference type="GO" id="GO:0019185">
    <property type="term" value="C:snRNA-activating protein complex"/>
    <property type="evidence" value="ECO:0007669"/>
    <property type="project" value="TreeGrafter"/>
</dbReference>
<dbReference type="VEuPathDB" id="TrichDB:TRFO_17703"/>
<dbReference type="GO" id="GO:0042796">
    <property type="term" value="P:snRNA transcription by RNA polymerase III"/>
    <property type="evidence" value="ECO:0007669"/>
    <property type="project" value="TreeGrafter"/>
</dbReference>
<dbReference type="PROSITE" id="PS50090">
    <property type="entry name" value="MYB_LIKE"/>
    <property type="match status" value="1"/>
</dbReference>
<evidence type="ECO:0000256" key="2">
    <source>
        <dbReference type="ARBA" id="ARBA00023015"/>
    </source>
</evidence>
<evidence type="ECO:0000256" key="1">
    <source>
        <dbReference type="ARBA" id="ARBA00022737"/>
    </source>
</evidence>
<evidence type="ECO:0000259" key="6">
    <source>
        <dbReference type="PROSITE" id="PS50090"/>
    </source>
</evidence>
<dbReference type="GO" id="GO:0001006">
    <property type="term" value="F:RNA polymerase III type 3 promoter sequence-specific DNA binding"/>
    <property type="evidence" value="ECO:0007669"/>
    <property type="project" value="TreeGrafter"/>
</dbReference>
<gene>
    <name evidence="8" type="ORF">TRFO_17703</name>
</gene>
<dbReference type="RefSeq" id="XP_068365571.1">
    <property type="nucleotide sequence ID" value="XM_068499738.1"/>
</dbReference>
<protein>
    <submittedName>
        <fullName evidence="8">Uncharacterized protein</fullName>
    </submittedName>
</protein>
<evidence type="ECO:0000259" key="7">
    <source>
        <dbReference type="PROSITE" id="PS51294"/>
    </source>
</evidence>
<accession>A0A1J4KMI3</accession>
<evidence type="ECO:0000313" key="8">
    <source>
        <dbReference type="EMBL" id="OHT12435.1"/>
    </source>
</evidence>
<dbReference type="SMART" id="SM00717">
    <property type="entry name" value="SANT"/>
    <property type="match status" value="1"/>
</dbReference>
<sequence>MIPAIRTPSSSPLYHVITDSPNDHVLTISASQIGDSRPLNFAPSIISNTYGNIVQADLISDCKVNPMNIVNGCFQKLAFQNQYSSDQLSQFNHIPIANNNQIHNVNNIQNGISNSSTNNTEVLSSNNYHDNNANCSSDCNSGNHITSVQKCGKQKIKNKFTPEEDEKLKQLVSMYGTNSWPIIASLMGGRNHRQCRERWKNYVNPDLRNSEPWTYEEDYLLEKNTQNLGRNGTKSPNSLQADLIMQLEIDGSSSFDNGSDKTKTKLKQMMSTKMHFIVGEVSI</sequence>
<name>A0A1J4KMI3_9EUKA</name>
<dbReference type="SUPFAM" id="SSF46689">
    <property type="entry name" value="Homeodomain-like"/>
    <property type="match status" value="1"/>
</dbReference>
<proteinExistence type="predicted"/>
<dbReference type="PANTHER" id="PTHR46621">
    <property type="entry name" value="SNRNA-ACTIVATING PROTEIN COMPLEX SUBUNIT 4"/>
    <property type="match status" value="1"/>
</dbReference>
<evidence type="ECO:0000256" key="3">
    <source>
        <dbReference type="ARBA" id="ARBA00023125"/>
    </source>
</evidence>
<dbReference type="InterPro" id="IPR009057">
    <property type="entry name" value="Homeodomain-like_sf"/>
</dbReference>
<keyword evidence="2" id="KW-0805">Transcription regulation</keyword>
<dbReference type="GO" id="GO:0000978">
    <property type="term" value="F:RNA polymerase II cis-regulatory region sequence-specific DNA binding"/>
    <property type="evidence" value="ECO:0007669"/>
    <property type="project" value="TreeGrafter"/>
</dbReference>
<dbReference type="PANTHER" id="PTHR46621:SF1">
    <property type="entry name" value="SNRNA-ACTIVATING PROTEIN COMPLEX SUBUNIT 4"/>
    <property type="match status" value="1"/>
</dbReference>
<organism evidence="8 9">
    <name type="scientific">Tritrichomonas foetus</name>
    <dbReference type="NCBI Taxonomy" id="1144522"/>
    <lineage>
        <taxon>Eukaryota</taxon>
        <taxon>Metamonada</taxon>
        <taxon>Parabasalia</taxon>
        <taxon>Tritrichomonadida</taxon>
        <taxon>Tritrichomonadidae</taxon>
        <taxon>Tritrichomonas</taxon>
    </lineage>
</organism>
<evidence type="ECO:0000313" key="9">
    <source>
        <dbReference type="Proteomes" id="UP000179807"/>
    </source>
</evidence>
<keyword evidence="5" id="KW-0539">Nucleus</keyword>
<dbReference type="GO" id="GO:0042795">
    <property type="term" value="P:snRNA transcription by RNA polymerase II"/>
    <property type="evidence" value="ECO:0007669"/>
    <property type="project" value="TreeGrafter"/>
</dbReference>
<dbReference type="PROSITE" id="PS51294">
    <property type="entry name" value="HTH_MYB"/>
    <property type="match status" value="1"/>
</dbReference>
<dbReference type="Pfam" id="PF13921">
    <property type="entry name" value="Myb_DNA-bind_6"/>
    <property type="match status" value="1"/>
</dbReference>